<accession>A0A426ZVG6</accession>
<sequence length="185" mass="20558">MVDESFGLPGDDLRPPTPSLAEPLPAPTETKRSIIMPDRQNPRDRDRKLIRLLVVGAIVGATGSEEGAEGEGGDVEGEEHEKDDGEREERRQGQRAGPRFPTGEEEEALVGEPRLRLRHEWPQQCHAPLLLALSITLKQEDEEEEEVATIDSGGGLSGGRDQRRCRPQGCFEREKTGAQRMLFAW</sequence>
<comment type="caution">
    <text evidence="2">The sequence shown here is derived from an EMBL/GenBank/DDBJ whole genome shotgun (WGS) entry which is preliminary data.</text>
</comment>
<proteinExistence type="predicted"/>
<evidence type="ECO:0000313" key="2">
    <source>
        <dbReference type="EMBL" id="RRT67976.1"/>
    </source>
</evidence>
<feature type="region of interest" description="Disordered" evidence="1">
    <location>
        <begin position="60"/>
        <end position="109"/>
    </location>
</feature>
<dbReference type="EMBL" id="AMZH03004853">
    <property type="protein sequence ID" value="RRT67976.1"/>
    <property type="molecule type" value="Genomic_DNA"/>
</dbReference>
<evidence type="ECO:0000313" key="3">
    <source>
        <dbReference type="Proteomes" id="UP000287651"/>
    </source>
</evidence>
<gene>
    <name evidence="2" type="ORF">B296_00012683</name>
</gene>
<feature type="region of interest" description="Disordered" evidence="1">
    <location>
        <begin position="1"/>
        <end position="47"/>
    </location>
</feature>
<dbReference type="AlphaFoldDB" id="A0A426ZVG6"/>
<organism evidence="2 3">
    <name type="scientific">Ensete ventricosum</name>
    <name type="common">Abyssinian banana</name>
    <name type="synonym">Musa ensete</name>
    <dbReference type="NCBI Taxonomy" id="4639"/>
    <lineage>
        <taxon>Eukaryota</taxon>
        <taxon>Viridiplantae</taxon>
        <taxon>Streptophyta</taxon>
        <taxon>Embryophyta</taxon>
        <taxon>Tracheophyta</taxon>
        <taxon>Spermatophyta</taxon>
        <taxon>Magnoliopsida</taxon>
        <taxon>Liliopsida</taxon>
        <taxon>Zingiberales</taxon>
        <taxon>Musaceae</taxon>
        <taxon>Ensete</taxon>
    </lineage>
</organism>
<protein>
    <submittedName>
        <fullName evidence="2">Uncharacterized protein</fullName>
    </submittedName>
</protein>
<evidence type="ECO:0000256" key="1">
    <source>
        <dbReference type="SAM" id="MobiDB-lite"/>
    </source>
</evidence>
<dbReference type="Proteomes" id="UP000287651">
    <property type="component" value="Unassembled WGS sequence"/>
</dbReference>
<feature type="region of interest" description="Disordered" evidence="1">
    <location>
        <begin position="144"/>
        <end position="165"/>
    </location>
</feature>
<feature type="compositionally biased region" description="Basic and acidic residues" evidence="1">
    <location>
        <begin position="79"/>
        <end position="92"/>
    </location>
</feature>
<feature type="compositionally biased region" description="Acidic residues" evidence="1">
    <location>
        <begin position="66"/>
        <end position="78"/>
    </location>
</feature>
<reference evidence="2 3" key="1">
    <citation type="journal article" date="2014" name="Agronomy (Basel)">
        <title>A Draft Genome Sequence for Ensete ventricosum, the Drought-Tolerant Tree Against Hunger.</title>
        <authorList>
            <person name="Harrison J."/>
            <person name="Moore K.A."/>
            <person name="Paszkiewicz K."/>
            <person name="Jones T."/>
            <person name="Grant M."/>
            <person name="Ambacheew D."/>
            <person name="Muzemil S."/>
            <person name="Studholme D.J."/>
        </authorList>
    </citation>
    <scope>NUCLEOTIDE SEQUENCE [LARGE SCALE GENOMIC DNA]</scope>
</reference>
<name>A0A426ZVG6_ENSVE</name>